<dbReference type="EMBL" id="LC528617">
    <property type="protein sequence ID" value="BCB22841.1"/>
    <property type="molecule type" value="Genomic_DNA"/>
</dbReference>
<accession>A0A6S6I6H6</accession>
<dbReference type="GO" id="GO:0097367">
    <property type="term" value="F:carbohydrate derivative binding"/>
    <property type="evidence" value="ECO:0007669"/>
    <property type="project" value="InterPro"/>
</dbReference>
<sequence length="224" mass="24785">MFYREGNNMKNNDYLDNLDELIIRYPKLVDIKSNILDAFNLMRNSVDKGGKIIVGGNGGSAADSDHIVGELVKGFRKIRALDSEQTNKLLEIDSDIGSELASNLQQGIPAISLSDHTALSTAFLNDVNGALSFAQQMNVYGNENDVFLAITTSGNSKNIIYAAVVAKSKQIPVICLTGNNEGKMSQFSDVTISAPEDETFKIQEYHLPIYHCLCLMLEDFYYER</sequence>
<protein>
    <submittedName>
        <fullName evidence="2">SIS domain-containing protein</fullName>
    </submittedName>
</protein>
<feature type="domain" description="SIS" evidence="1">
    <location>
        <begin position="42"/>
        <end position="223"/>
    </location>
</feature>
<organism evidence="2">
    <name type="scientific">Erysipelothrix tonsillarum</name>
    <dbReference type="NCBI Taxonomy" id="38402"/>
    <lineage>
        <taxon>Bacteria</taxon>
        <taxon>Bacillati</taxon>
        <taxon>Bacillota</taxon>
        <taxon>Erysipelotrichia</taxon>
        <taxon>Erysipelotrichales</taxon>
        <taxon>Erysipelotrichaceae</taxon>
        <taxon>Erysipelothrix</taxon>
    </lineage>
</organism>
<evidence type="ECO:0000313" key="2">
    <source>
        <dbReference type="EMBL" id="BCB22841.1"/>
    </source>
</evidence>
<proteinExistence type="predicted"/>
<dbReference type="PANTHER" id="PTHR30390:SF6">
    <property type="entry name" value="DNAA INITIATOR-ASSOCIATING PROTEIN DIAA"/>
    <property type="match status" value="1"/>
</dbReference>
<dbReference type="Pfam" id="PF01380">
    <property type="entry name" value="SIS"/>
    <property type="match status" value="1"/>
</dbReference>
<dbReference type="Gene3D" id="3.40.50.10490">
    <property type="entry name" value="Glucose-6-phosphate isomerase like protein, domain 1"/>
    <property type="match status" value="1"/>
</dbReference>
<dbReference type="GO" id="GO:1901135">
    <property type="term" value="P:carbohydrate derivative metabolic process"/>
    <property type="evidence" value="ECO:0007669"/>
    <property type="project" value="InterPro"/>
</dbReference>
<dbReference type="AlphaFoldDB" id="A0A6S6I6H6"/>
<evidence type="ECO:0000259" key="1">
    <source>
        <dbReference type="PROSITE" id="PS51464"/>
    </source>
</evidence>
<dbReference type="PANTHER" id="PTHR30390">
    <property type="entry name" value="SEDOHEPTULOSE 7-PHOSPHATE ISOMERASE / DNAA INITIATOR-ASSOCIATING FACTOR FOR REPLICATION INITIATION"/>
    <property type="match status" value="1"/>
</dbReference>
<dbReference type="InterPro" id="IPR046348">
    <property type="entry name" value="SIS_dom_sf"/>
</dbReference>
<reference evidence="2" key="1">
    <citation type="submission" date="2020-02" db="EMBL/GenBank/DDBJ databases">
        <title>Development of a multiplex PCR-based assay for rapid serotyping of Erysipelothrix species.</title>
        <authorList>
            <person name="Shimoji Y."/>
            <person name="Shiraiwa K."/>
            <person name="Tominaga H."/>
            <person name="Nishikawa S."/>
            <person name="Eguchi M."/>
            <person name="Hikono H."/>
            <person name="Ogawa Y."/>
        </authorList>
    </citation>
    <scope>NUCLEOTIDE SEQUENCE</scope>
    <source>
        <strain evidence="2">KS20A</strain>
    </source>
</reference>
<dbReference type="CDD" id="cd05006">
    <property type="entry name" value="SIS_GmhA"/>
    <property type="match status" value="1"/>
</dbReference>
<dbReference type="SUPFAM" id="SSF53697">
    <property type="entry name" value="SIS domain"/>
    <property type="match status" value="1"/>
</dbReference>
<dbReference type="InterPro" id="IPR001347">
    <property type="entry name" value="SIS_dom"/>
</dbReference>
<dbReference type="InterPro" id="IPR035461">
    <property type="entry name" value="GmhA/DiaA"/>
</dbReference>
<dbReference type="PROSITE" id="PS51464">
    <property type="entry name" value="SIS"/>
    <property type="match status" value="1"/>
</dbReference>
<name>A0A6S6I6H6_9FIRM</name>
<dbReference type="InterPro" id="IPR050099">
    <property type="entry name" value="SIS_GmhA/DiaA_subfam"/>
</dbReference>